<comment type="similarity">
    <text evidence="1">Belongs to the cytochrome P450 family.</text>
</comment>
<evidence type="ECO:0000313" key="4">
    <source>
        <dbReference type="Proteomes" id="UP000806528"/>
    </source>
</evidence>
<dbReference type="Pfam" id="PF00067">
    <property type="entry name" value="p450"/>
    <property type="match status" value="1"/>
</dbReference>
<dbReference type="Gene3D" id="1.10.630.10">
    <property type="entry name" value="Cytochrome P450"/>
    <property type="match status" value="1"/>
</dbReference>
<evidence type="ECO:0000256" key="1">
    <source>
        <dbReference type="ARBA" id="ARBA00010617"/>
    </source>
</evidence>
<dbReference type="EMBL" id="JADBGI010000016">
    <property type="protein sequence ID" value="MBE3000682.1"/>
    <property type="molecule type" value="Genomic_DNA"/>
</dbReference>
<keyword evidence="2" id="KW-1133">Transmembrane helix</keyword>
<dbReference type="SUPFAM" id="SSF48264">
    <property type="entry name" value="Cytochrome P450"/>
    <property type="match status" value="1"/>
</dbReference>
<comment type="caution">
    <text evidence="3">The sequence shown here is derived from an EMBL/GenBank/DDBJ whole genome shotgun (WGS) entry which is preliminary data.</text>
</comment>
<reference evidence="3 4" key="1">
    <citation type="submission" date="2020-09" db="EMBL/GenBank/DDBJ databases">
        <title>Diversity and distribution of actinomycetes associated with coral in the coast of Hainan.</title>
        <authorList>
            <person name="Li F."/>
        </authorList>
    </citation>
    <scope>NUCLEOTIDE SEQUENCE [LARGE SCALE GENOMIC DNA]</scope>
    <source>
        <strain evidence="3 4">HNM0947</strain>
    </source>
</reference>
<organism evidence="3 4">
    <name type="scientific">Nocardiopsis coralli</name>
    <dbReference type="NCBI Taxonomy" id="2772213"/>
    <lineage>
        <taxon>Bacteria</taxon>
        <taxon>Bacillati</taxon>
        <taxon>Actinomycetota</taxon>
        <taxon>Actinomycetes</taxon>
        <taxon>Streptosporangiales</taxon>
        <taxon>Nocardiopsidaceae</taxon>
        <taxon>Nocardiopsis</taxon>
    </lineage>
</organism>
<feature type="transmembrane region" description="Helical" evidence="2">
    <location>
        <begin position="6"/>
        <end position="33"/>
    </location>
</feature>
<sequence>MEDDELVNIAFLLLGAGLDTTANMIGLGVFLLLRHPDQLADLSEEPGQSARVVEELLRYLSIVPFTLRTALEDLELGGQLVRAGETVTVSIAAANRDPEAFAE</sequence>
<keyword evidence="2" id="KW-0472">Membrane</keyword>
<evidence type="ECO:0000313" key="3">
    <source>
        <dbReference type="EMBL" id="MBE3000682.1"/>
    </source>
</evidence>
<protein>
    <submittedName>
        <fullName evidence="3">Cytochrome P450</fullName>
    </submittedName>
</protein>
<proteinExistence type="inferred from homology"/>
<dbReference type="RefSeq" id="WP_193123315.1">
    <property type="nucleotide sequence ID" value="NZ_JADBGI010000016.1"/>
</dbReference>
<dbReference type="PANTHER" id="PTHR46696">
    <property type="entry name" value="P450, PUTATIVE (EUROFUNG)-RELATED"/>
    <property type="match status" value="1"/>
</dbReference>
<dbReference type="InterPro" id="IPR001128">
    <property type="entry name" value="Cyt_P450"/>
</dbReference>
<dbReference type="PRINTS" id="PR00359">
    <property type="entry name" value="BP450"/>
</dbReference>
<accession>A0ABR9PA24</accession>
<dbReference type="PANTHER" id="PTHR46696:SF6">
    <property type="entry name" value="P450, PUTATIVE (EUROFUNG)-RELATED"/>
    <property type="match status" value="1"/>
</dbReference>
<evidence type="ECO:0000256" key="2">
    <source>
        <dbReference type="SAM" id="Phobius"/>
    </source>
</evidence>
<dbReference type="InterPro" id="IPR036396">
    <property type="entry name" value="Cyt_P450_sf"/>
</dbReference>
<keyword evidence="2" id="KW-0812">Transmembrane</keyword>
<dbReference type="Proteomes" id="UP000806528">
    <property type="component" value="Unassembled WGS sequence"/>
</dbReference>
<name>A0ABR9PA24_9ACTN</name>
<dbReference type="InterPro" id="IPR002397">
    <property type="entry name" value="Cyt_P450_B"/>
</dbReference>
<keyword evidence="4" id="KW-1185">Reference proteome</keyword>
<gene>
    <name evidence="3" type="ORF">IDM40_18535</name>
</gene>